<dbReference type="InterPro" id="IPR013078">
    <property type="entry name" value="His_Pase_superF_clade-1"/>
</dbReference>
<protein>
    <submittedName>
        <fullName evidence="2">Histidine phosphatase family protein</fullName>
    </submittedName>
</protein>
<dbReference type="Pfam" id="PF00300">
    <property type="entry name" value="His_Phos_1"/>
    <property type="match status" value="1"/>
</dbReference>
<organism evidence="2 3">
    <name type="scientific">Alloscardovia venturai</name>
    <dbReference type="NCBI Taxonomy" id="1769421"/>
    <lineage>
        <taxon>Bacteria</taxon>
        <taxon>Bacillati</taxon>
        <taxon>Actinomycetota</taxon>
        <taxon>Actinomycetes</taxon>
        <taxon>Bifidobacteriales</taxon>
        <taxon>Bifidobacteriaceae</taxon>
        <taxon>Alloscardovia</taxon>
    </lineage>
</organism>
<accession>A0ABW2Y462</accession>
<dbReference type="CDD" id="cd07067">
    <property type="entry name" value="HP_PGM_like"/>
    <property type="match status" value="1"/>
</dbReference>
<evidence type="ECO:0000313" key="3">
    <source>
        <dbReference type="Proteomes" id="UP001597036"/>
    </source>
</evidence>
<dbReference type="RefSeq" id="WP_377938758.1">
    <property type="nucleotide sequence ID" value="NZ_JBHTHQ010000021.1"/>
</dbReference>
<evidence type="ECO:0000313" key="2">
    <source>
        <dbReference type="EMBL" id="MFD0705060.1"/>
    </source>
</evidence>
<dbReference type="EMBL" id="JBHTHQ010000021">
    <property type="protein sequence ID" value="MFD0705060.1"/>
    <property type="molecule type" value="Genomic_DNA"/>
</dbReference>
<keyword evidence="1" id="KW-0378">Hydrolase</keyword>
<proteinExistence type="predicted"/>
<dbReference type="PANTHER" id="PTHR46517:SF1">
    <property type="entry name" value="FRUCTOSE-2,6-BISPHOSPHATASE TIGAR"/>
    <property type="match status" value="1"/>
</dbReference>
<evidence type="ECO:0000256" key="1">
    <source>
        <dbReference type="ARBA" id="ARBA00022801"/>
    </source>
</evidence>
<dbReference type="InterPro" id="IPR051695">
    <property type="entry name" value="Phosphoglycerate_Mutase"/>
</dbReference>
<keyword evidence="3" id="KW-1185">Reference proteome</keyword>
<comment type="caution">
    <text evidence="2">The sequence shown here is derived from an EMBL/GenBank/DDBJ whole genome shotgun (WGS) entry which is preliminary data.</text>
</comment>
<dbReference type="Proteomes" id="UP001597036">
    <property type="component" value="Unassembled WGS sequence"/>
</dbReference>
<dbReference type="Gene3D" id="3.40.50.1240">
    <property type="entry name" value="Phosphoglycerate mutase-like"/>
    <property type="match status" value="1"/>
</dbReference>
<name>A0ABW2Y462_9BIFI</name>
<dbReference type="SMART" id="SM00855">
    <property type="entry name" value="PGAM"/>
    <property type="match status" value="1"/>
</dbReference>
<dbReference type="SUPFAM" id="SSF53254">
    <property type="entry name" value="Phosphoglycerate mutase-like"/>
    <property type="match status" value="1"/>
</dbReference>
<reference evidence="3" key="1">
    <citation type="journal article" date="2019" name="Int. J. Syst. Evol. Microbiol.">
        <title>The Global Catalogue of Microorganisms (GCM) 10K type strain sequencing project: providing services to taxonomists for standard genome sequencing and annotation.</title>
        <authorList>
            <consortium name="The Broad Institute Genomics Platform"/>
            <consortium name="The Broad Institute Genome Sequencing Center for Infectious Disease"/>
            <person name="Wu L."/>
            <person name="Ma J."/>
        </authorList>
    </citation>
    <scope>NUCLEOTIDE SEQUENCE [LARGE SCALE GENOMIC DNA]</scope>
    <source>
        <strain evidence="3">CCM 8604</strain>
    </source>
</reference>
<dbReference type="InterPro" id="IPR029033">
    <property type="entry name" value="His_PPase_superfam"/>
</dbReference>
<dbReference type="PANTHER" id="PTHR46517">
    <property type="entry name" value="FRUCTOSE-2,6-BISPHOSPHATASE TIGAR"/>
    <property type="match status" value="1"/>
</dbReference>
<gene>
    <name evidence="2" type="ORF">ACFQY8_04800</name>
</gene>
<sequence>MAIHLYLVRHGQTYFNLYNRLQGWSNSPLTENGKNDAVKAGEKLADVKFDAAFCSDTTRAQQTLDMILQRNVAARFSKLEPSVHMEFREQFYGYFEGRDMNEAWWAAGAPHGAYSYAEILKKFGPYATKDFLKEADPFHHAENDDEYWNRIKRGFGIIAKSRSVHDESNVLLISHGNTLLSLIQRFKDSAPADIDCAKRPANGSITRIDFNLHAKSFDESMAIVGYNE</sequence>